<name>A0A515DB71_9BURK</name>
<dbReference type="OrthoDB" id="8905093at2"/>
<dbReference type="Proteomes" id="UP000316798">
    <property type="component" value="Chromosome"/>
</dbReference>
<dbReference type="KEGG" id="rhf:EUB48_10570"/>
<keyword evidence="3" id="KW-1185">Reference proteome</keyword>
<organism evidence="2 3">
    <name type="scientific">Rhodoferax sediminis</name>
    <dbReference type="NCBI Taxonomy" id="2509614"/>
    <lineage>
        <taxon>Bacteria</taxon>
        <taxon>Pseudomonadati</taxon>
        <taxon>Pseudomonadota</taxon>
        <taxon>Betaproteobacteria</taxon>
        <taxon>Burkholderiales</taxon>
        <taxon>Comamonadaceae</taxon>
        <taxon>Rhodoferax</taxon>
    </lineage>
</organism>
<evidence type="ECO:0000256" key="1">
    <source>
        <dbReference type="SAM" id="SignalP"/>
    </source>
</evidence>
<dbReference type="RefSeq" id="WP_142818951.1">
    <property type="nucleotide sequence ID" value="NZ_CP035503.1"/>
</dbReference>
<keyword evidence="1" id="KW-0732">Signal</keyword>
<feature type="signal peptide" evidence="1">
    <location>
        <begin position="1"/>
        <end position="15"/>
    </location>
</feature>
<evidence type="ECO:0000313" key="2">
    <source>
        <dbReference type="EMBL" id="QDL37664.1"/>
    </source>
</evidence>
<dbReference type="AlphaFoldDB" id="A0A515DB71"/>
<reference evidence="2 3" key="1">
    <citation type="submission" date="2019-01" db="EMBL/GenBank/DDBJ databases">
        <title>Genomic insights into a novel species Rhodoferax sp.</title>
        <authorList>
            <person name="Jin L."/>
        </authorList>
    </citation>
    <scope>NUCLEOTIDE SEQUENCE [LARGE SCALE GENOMIC DNA]</scope>
    <source>
        <strain evidence="2 3">CHu59-6-5</strain>
    </source>
</reference>
<feature type="chain" id="PRO_5021946965" description="DUF4124 domain-containing protein" evidence="1">
    <location>
        <begin position="16"/>
        <end position="135"/>
    </location>
</feature>
<gene>
    <name evidence="2" type="ORF">EUB48_10570</name>
</gene>
<dbReference type="EMBL" id="CP035503">
    <property type="protein sequence ID" value="QDL37664.1"/>
    <property type="molecule type" value="Genomic_DNA"/>
</dbReference>
<proteinExistence type="predicted"/>
<sequence>MLLFAVLLLSAAAQADTIYLCKAYNDSTFWAKAHCNQHQAFVERIVSVPDGMSFEQQVNLAKGEVNAASAAAAQRQAQAQQVERNTRCLQLHAERAEIWSRYENRKLQPIEIINTDQMRWKGIHAEQQRLGCSMQ</sequence>
<evidence type="ECO:0000313" key="3">
    <source>
        <dbReference type="Proteomes" id="UP000316798"/>
    </source>
</evidence>
<accession>A0A515DB71</accession>
<evidence type="ECO:0008006" key="4">
    <source>
        <dbReference type="Google" id="ProtNLM"/>
    </source>
</evidence>
<protein>
    <recommendedName>
        <fullName evidence="4">DUF4124 domain-containing protein</fullName>
    </recommendedName>
</protein>